<feature type="domain" description="Importin N-terminal" evidence="8">
    <location>
        <begin position="22"/>
        <end position="97"/>
    </location>
</feature>
<dbReference type="GO" id="GO:0005634">
    <property type="term" value="C:nucleus"/>
    <property type="evidence" value="ECO:0007669"/>
    <property type="project" value="UniProtKB-SubCell"/>
</dbReference>
<dbReference type="GO" id="GO:0015031">
    <property type="term" value="P:protein transport"/>
    <property type="evidence" value="ECO:0007669"/>
    <property type="project" value="UniProtKB-KW"/>
</dbReference>
<protein>
    <recommendedName>
        <fullName evidence="8">Importin N-terminal domain-containing protein</fullName>
    </recommendedName>
</protein>
<keyword evidence="10" id="KW-1185">Reference proteome</keyword>
<evidence type="ECO:0000256" key="3">
    <source>
        <dbReference type="ARBA" id="ARBA00022448"/>
    </source>
</evidence>
<reference evidence="9 10" key="1">
    <citation type="submission" date="2024-10" db="EMBL/GenBank/DDBJ databases">
        <authorList>
            <person name="Kim D."/>
        </authorList>
    </citation>
    <scope>NUCLEOTIDE SEQUENCE [LARGE SCALE GENOMIC DNA]</scope>
    <source>
        <strain evidence="9">Taebaek</strain>
    </source>
</reference>
<proteinExistence type="predicted"/>
<keyword evidence="3" id="KW-0813">Transport</keyword>
<feature type="compositionally biased region" description="Basic and acidic residues" evidence="7">
    <location>
        <begin position="931"/>
        <end position="940"/>
    </location>
</feature>
<dbReference type="PANTHER" id="PTHR10997:SF18">
    <property type="entry name" value="D-IMPORTIN 7_RANBP7"/>
    <property type="match status" value="1"/>
</dbReference>
<dbReference type="PANTHER" id="PTHR10997">
    <property type="entry name" value="IMPORTIN-7, 8, 11"/>
    <property type="match status" value="1"/>
</dbReference>
<evidence type="ECO:0000256" key="2">
    <source>
        <dbReference type="ARBA" id="ARBA00004496"/>
    </source>
</evidence>
<dbReference type="SUPFAM" id="SSF48371">
    <property type="entry name" value="ARM repeat"/>
    <property type="match status" value="1"/>
</dbReference>
<dbReference type="InterPro" id="IPR001494">
    <property type="entry name" value="Importin-beta_N"/>
</dbReference>
<feature type="region of interest" description="Disordered" evidence="7">
    <location>
        <begin position="889"/>
        <end position="960"/>
    </location>
</feature>
<comment type="subcellular location">
    <subcellularLocation>
        <location evidence="2">Cytoplasm</location>
    </subcellularLocation>
    <subcellularLocation>
        <location evidence="1">Nucleus</location>
    </subcellularLocation>
</comment>
<keyword evidence="5" id="KW-0653">Protein transport</keyword>
<evidence type="ECO:0000256" key="1">
    <source>
        <dbReference type="ARBA" id="ARBA00004123"/>
    </source>
</evidence>
<evidence type="ECO:0000259" key="8">
    <source>
        <dbReference type="PROSITE" id="PS50166"/>
    </source>
</evidence>
<dbReference type="SMART" id="SM00913">
    <property type="entry name" value="IBN_N"/>
    <property type="match status" value="1"/>
</dbReference>
<dbReference type="InterPro" id="IPR011989">
    <property type="entry name" value="ARM-like"/>
</dbReference>
<comment type="caution">
    <text evidence="9">The sequence shown here is derived from an EMBL/GenBank/DDBJ whole genome shotgun (WGS) entry which is preliminary data.</text>
</comment>
<evidence type="ECO:0000256" key="7">
    <source>
        <dbReference type="SAM" id="MobiDB-lite"/>
    </source>
</evidence>
<evidence type="ECO:0000313" key="10">
    <source>
        <dbReference type="Proteomes" id="UP001620645"/>
    </source>
</evidence>
<keyword evidence="6" id="KW-0539">Nucleus</keyword>
<evidence type="ECO:0000313" key="9">
    <source>
        <dbReference type="EMBL" id="KAL3078845.1"/>
    </source>
</evidence>
<sequence length="1081" mass="124376">MDINHVIEALRSTTVADSQGQASDYLKEISPVIGFPQLLLRLLQDEQLDCAVRQAAVIYFKNIICSHWEVDDEKKRWTLSEQDKVSVKQQIIPAIIRSPEPIRIHLCTSIQNIMRNDFPARWANFNDEILPLLRASEPETLMGTLLILHRLCKIYEYKRQKEKMPLVGLMESALPLLQERLSTLLSNQSQPSCILQKQILKIFYCLNQFTINLQILSMDQFSKWLHLFLAILEREVPNECNTLPEDERAETLWWKCKKWAIKIIQRIFERYGNKGNVDLSYSDFATQYSKDLVLPVINSLMVHVLNNFINGHFVSDEVLYFTLSHLSDAMNQAQVWQALKPHFEPLLKSVIFPLLQYSKEDEQMWADDVEEFLRFKYDVYEDLHQPSSAASTLLQMLCKRQGIMDSLLVFIIENLSSTSDVRQSDGALHMVAIVSSQLLKLKKYRKDVEKLLDAHVIPRTAHENRFVRLRACYVLHYASETPFKNSRILDRAIHSLVKCLKDDAELPVRVQAAIAIQSLINDHSQKGTVVQIVRPHISDLLINVLKLVKETRVEDLPAVVDTLIENFEEDVIPIAYDVTVQLVQTFHAMVVGQEDGNEEDRIAEDYSVGVAGILSTLETILGLLEEHPDIVKRVEPVVRSCITTIFDAYCETYFEEALSLTHSLVLVHISPEMWTVFDHIYKAFLEEGTSFFSDCAPVLHAFLTNDTDNFLSVFDRVQHFLAMCEKTLNDEGEDGCDESTKAHAAKMLEVFVLQCQGRASHFIPDILRLVFNQLQKESADLKLGQLKPQLLIILIAALYSDFQLCSNLFGQLQFKTEIGTFEWLIRELYSNRKDFEGVHDRKMLIWLLCRILADGNLPALFINQPEKFMEWLLTLFEDLQRCIKEIAERREDDSDSEDEESSEEDDDRMNGELKDSDDDVDEENSQYLMALEHERNERKERRTRRKSSTNKSMDDQTEGAAGDILSLASETTDSEEHHHFEEETDLEAFSTPLDDQGDNKPCLNVFVLFKHTLEEMNTRNSPLLVSISDHQRIGEARVAKLNHLMEICTREENLERSKRLAQAGGYSFDANAPVPTTFSFS</sequence>
<dbReference type="Proteomes" id="UP001620645">
    <property type="component" value="Unassembled WGS sequence"/>
</dbReference>
<feature type="compositionally biased region" description="Acidic residues" evidence="7">
    <location>
        <begin position="915"/>
        <end position="924"/>
    </location>
</feature>
<dbReference type="Gene3D" id="1.25.10.10">
    <property type="entry name" value="Leucine-rich Repeat Variant"/>
    <property type="match status" value="1"/>
</dbReference>
<dbReference type="PROSITE" id="PS50166">
    <property type="entry name" value="IMPORTIN_B_NT"/>
    <property type="match status" value="1"/>
</dbReference>
<gene>
    <name evidence="9" type="ORF">niasHS_014627</name>
</gene>
<evidence type="ECO:0000256" key="6">
    <source>
        <dbReference type="ARBA" id="ARBA00023242"/>
    </source>
</evidence>
<keyword evidence="4" id="KW-0963">Cytoplasm</keyword>
<dbReference type="GO" id="GO:0005737">
    <property type="term" value="C:cytoplasm"/>
    <property type="evidence" value="ECO:0007669"/>
    <property type="project" value="UniProtKB-SubCell"/>
</dbReference>
<dbReference type="AlphaFoldDB" id="A0ABD2ILX2"/>
<name>A0ABD2ILX2_HETSC</name>
<organism evidence="9 10">
    <name type="scientific">Heterodera schachtii</name>
    <name type="common">Sugarbeet cyst nematode worm</name>
    <name type="synonym">Tylenchus schachtii</name>
    <dbReference type="NCBI Taxonomy" id="97005"/>
    <lineage>
        <taxon>Eukaryota</taxon>
        <taxon>Metazoa</taxon>
        <taxon>Ecdysozoa</taxon>
        <taxon>Nematoda</taxon>
        <taxon>Chromadorea</taxon>
        <taxon>Rhabditida</taxon>
        <taxon>Tylenchina</taxon>
        <taxon>Tylenchomorpha</taxon>
        <taxon>Tylenchoidea</taxon>
        <taxon>Heteroderidae</taxon>
        <taxon>Heteroderinae</taxon>
        <taxon>Heterodera</taxon>
    </lineage>
</organism>
<evidence type="ECO:0000256" key="4">
    <source>
        <dbReference type="ARBA" id="ARBA00022490"/>
    </source>
</evidence>
<evidence type="ECO:0000256" key="5">
    <source>
        <dbReference type="ARBA" id="ARBA00022927"/>
    </source>
</evidence>
<accession>A0ABD2ILX2</accession>
<dbReference type="Pfam" id="PF03810">
    <property type="entry name" value="IBN_N"/>
    <property type="match status" value="1"/>
</dbReference>
<feature type="compositionally biased region" description="Acidic residues" evidence="7">
    <location>
        <begin position="893"/>
        <end position="907"/>
    </location>
</feature>
<dbReference type="InterPro" id="IPR016024">
    <property type="entry name" value="ARM-type_fold"/>
</dbReference>
<dbReference type="EMBL" id="JBICCN010000309">
    <property type="protein sequence ID" value="KAL3078845.1"/>
    <property type="molecule type" value="Genomic_DNA"/>
</dbReference>